<accession>A0A8S9N082</accession>
<evidence type="ECO:0000313" key="2">
    <source>
        <dbReference type="Proteomes" id="UP000712600"/>
    </source>
</evidence>
<dbReference type="EMBL" id="QGKX02002183">
    <property type="protein sequence ID" value="KAF3488786.1"/>
    <property type="molecule type" value="Genomic_DNA"/>
</dbReference>
<name>A0A8S9N082_BRACR</name>
<protein>
    <submittedName>
        <fullName evidence="1">Uncharacterized protein</fullName>
    </submittedName>
</protein>
<proteinExistence type="predicted"/>
<gene>
    <name evidence="1" type="ORF">F2Q69_00056278</name>
</gene>
<evidence type="ECO:0000313" key="1">
    <source>
        <dbReference type="EMBL" id="KAF3488786.1"/>
    </source>
</evidence>
<comment type="caution">
    <text evidence="1">The sequence shown here is derived from an EMBL/GenBank/DDBJ whole genome shotgun (WGS) entry which is preliminary data.</text>
</comment>
<dbReference type="Proteomes" id="UP000712600">
    <property type="component" value="Unassembled WGS sequence"/>
</dbReference>
<sequence length="210" mass="22793">MAVSNKHLSTRRNANSNLDQAIKPIKNAKTRIAFHSILTTNRSSFFAMSEYENGTPDSYGTLQMLLMNEKIIGKMEETNRIREMPDPIQLAEQPAPHHSAPVIPPLSLERSQEWLTVAPAAALAVPEASHLPFLVLCSLLSHPPSSKPGRYAGDSDAGGVLRGWFLTEMTDLLGVAARLWGEESAFRVEGLGGSNFLPSDLGQDLTGDGT</sequence>
<reference evidence="1" key="1">
    <citation type="submission" date="2019-12" db="EMBL/GenBank/DDBJ databases">
        <title>Genome sequencing and annotation of Brassica cretica.</title>
        <authorList>
            <person name="Studholme D.J."/>
            <person name="Sarris P."/>
        </authorList>
    </citation>
    <scope>NUCLEOTIDE SEQUENCE</scope>
    <source>
        <strain evidence="1">PFS-109/04</strain>
        <tissue evidence="1">Leaf</tissue>
    </source>
</reference>
<dbReference type="AlphaFoldDB" id="A0A8S9N082"/>
<organism evidence="1 2">
    <name type="scientific">Brassica cretica</name>
    <name type="common">Mustard</name>
    <dbReference type="NCBI Taxonomy" id="69181"/>
    <lineage>
        <taxon>Eukaryota</taxon>
        <taxon>Viridiplantae</taxon>
        <taxon>Streptophyta</taxon>
        <taxon>Embryophyta</taxon>
        <taxon>Tracheophyta</taxon>
        <taxon>Spermatophyta</taxon>
        <taxon>Magnoliopsida</taxon>
        <taxon>eudicotyledons</taxon>
        <taxon>Gunneridae</taxon>
        <taxon>Pentapetalae</taxon>
        <taxon>rosids</taxon>
        <taxon>malvids</taxon>
        <taxon>Brassicales</taxon>
        <taxon>Brassicaceae</taxon>
        <taxon>Brassiceae</taxon>
        <taxon>Brassica</taxon>
    </lineage>
</organism>